<sequence>MSFSVLSARVRHNRGDDQVSHGSTREAALDAALDELQQWGVDRFSIEGAANRAQLTPDFFRQNWGTERQLIVDALLNYTREITEMPDTGSLHGDLSALTHCVARYLNDPVGRRIARMMVVDSKSYEVDVETRAQFWATRQQAVNEILRRAEARGELRDDVRPTVVMQLVSSPLHTLALYSDRPATHDYCQAVADLVARAVTRT</sequence>
<name>A0ACC6MFB7_MYCPF</name>
<organism evidence="1 2">
    <name type="scientific">Mycolicibacterium parafortuitum</name>
    <name type="common">Mycobacterium parafortuitum</name>
    <dbReference type="NCBI Taxonomy" id="39692"/>
    <lineage>
        <taxon>Bacteria</taxon>
        <taxon>Bacillati</taxon>
        <taxon>Actinomycetota</taxon>
        <taxon>Actinomycetes</taxon>
        <taxon>Mycobacteriales</taxon>
        <taxon>Mycobacteriaceae</taxon>
        <taxon>Mycolicibacterium</taxon>
    </lineage>
</organism>
<protein>
    <submittedName>
        <fullName evidence="1">TetR/AcrR family transcriptional regulator C-terminal ligand-binding domain-containing protein</fullName>
    </submittedName>
</protein>
<accession>A0ACC6MFB7</accession>
<gene>
    <name evidence="1" type="ORF">OHX15_09230</name>
</gene>
<reference evidence="1 2" key="1">
    <citation type="journal article" date="2021" name="Chemosphere">
        <title>Bioballs carrying a syntrophic Rhodococcus and Mycolicibacterium consortium for simultaneous sorption and biodegradation of fuel oil in contaminated freshwater.</title>
        <authorList>
            <person name="Naloka K."/>
            <person name="Polrit D."/>
            <person name="Muangchinda C."/>
            <person name="Thoetkiattikul H."/>
            <person name="Pinyakong O."/>
        </authorList>
    </citation>
    <scope>NUCLEOTIDE SEQUENCE [LARGE SCALE GENOMIC DNA]</scope>
    <source>
        <strain evidence="1 2">J101</strain>
    </source>
</reference>
<keyword evidence="2" id="KW-1185">Reference proteome</keyword>
<evidence type="ECO:0000313" key="2">
    <source>
        <dbReference type="Proteomes" id="UP001289645"/>
    </source>
</evidence>
<dbReference type="Proteomes" id="UP001289645">
    <property type="component" value="Unassembled WGS sequence"/>
</dbReference>
<dbReference type="EMBL" id="JAOXLN010000007">
    <property type="protein sequence ID" value="MDZ5085567.1"/>
    <property type="molecule type" value="Genomic_DNA"/>
</dbReference>
<comment type="caution">
    <text evidence="1">The sequence shown here is derived from an EMBL/GenBank/DDBJ whole genome shotgun (WGS) entry which is preliminary data.</text>
</comment>
<evidence type="ECO:0000313" key="1">
    <source>
        <dbReference type="EMBL" id="MDZ5085567.1"/>
    </source>
</evidence>
<proteinExistence type="predicted"/>